<dbReference type="Gene3D" id="3.50.30.10">
    <property type="entry name" value="Phosphohistidine domain"/>
    <property type="match status" value="1"/>
</dbReference>
<sequence>MHTGPAVPLTDPIRGSSEPSRLWTLTNVGEATPDILSPLCWSLWGTGVEFASRGGLYDFGVLGSSALRVPDDPNQWSTACFFGRQAMNVDRARELAGLLPGMTGDDFERDLLGAVRPDAAPTRSDPRRLPAVIVKAPLVLARARSAPRRLHQRQMDWWRATLLTGRWPDPRNLLTDSSYRFSAAMRVHVRTRLILNVFRAQVESIAVKAGRGDLVPALLAGYGGVIETELADDVWSLGHGRITLDEFVSRHGFHGPNEGNVIGHSWREDPDAVLRAAAAHSGRPESDRPAVRAERAAATRRKAEADLLSTLPAARRLLVCRLLASTGAQVRAVELTKAAFLTAVDGCRAAAGGFGAELVDAGTLDRVDDACYLTVDELLAPLPANVRELVEFRRTRREEYRRLEVPSVFTGMPEAIERSNEPPSEDAVIHGTPAGPGIFEGIVRVVVDPESQDTLDDGEVLVCKFVDPGWTALVSLAGALVTDIGSPASHGAIVARELGITCVVGTGNGTTALRSGDLVRVDGTTGEIAVLTRSRSAVQK</sequence>
<dbReference type="HOGENOM" id="CLU_037941_0_0_11"/>
<dbReference type="PATRIC" id="fig|1324261.3.peg.4059"/>
<dbReference type="GO" id="GO:0016772">
    <property type="term" value="F:transferase activity, transferring phosphorus-containing groups"/>
    <property type="evidence" value="ECO:0007669"/>
    <property type="project" value="InterPro"/>
</dbReference>
<dbReference type="EMBL" id="JLXW01000010">
    <property type="protein sequence ID" value="KBZ61066.1"/>
    <property type="molecule type" value="Genomic_DNA"/>
</dbReference>
<dbReference type="InterPro" id="IPR051549">
    <property type="entry name" value="PEP_Utilizing_Enz"/>
</dbReference>
<dbReference type="InterPro" id="IPR036637">
    <property type="entry name" value="Phosphohistidine_dom_sf"/>
</dbReference>
<dbReference type="AlphaFoldDB" id="A0A051TXI3"/>
<dbReference type="SUPFAM" id="SSF52009">
    <property type="entry name" value="Phosphohistidine domain"/>
    <property type="match status" value="1"/>
</dbReference>
<keyword evidence="3" id="KW-1185">Reference proteome</keyword>
<evidence type="ECO:0000259" key="1">
    <source>
        <dbReference type="Pfam" id="PF00391"/>
    </source>
</evidence>
<dbReference type="RefSeq" id="WP_044486455.1">
    <property type="nucleotide sequence ID" value="NZ_KK328284.1"/>
</dbReference>
<feature type="domain" description="PEP-utilising enzyme mobile" evidence="1">
    <location>
        <begin position="456"/>
        <end position="526"/>
    </location>
</feature>
<reference evidence="2 3" key="1">
    <citation type="submission" date="2014-04" db="EMBL/GenBank/DDBJ databases">
        <title>The Genome Sequence of Mycobacterium tuberculosis TKK-01-0051.</title>
        <authorList>
            <consortium name="The Broad Institute Genomics Platform"/>
            <consortium name="The Broad Institute Genome Sequencing Center for Infectious Disease"/>
            <person name="Earl A.M."/>
            <person name="Cohen K."/>
            <person name="Pym A."/>
            <person name="Bishai W."/>
            <person name="Maharaj K."/>
            <person name="Desjardins C."/>
            <person name="Abeel T."/>
            <person name="Young S."/>
            <person name="Zeng Q."/>
            <person name="Gargeya S."/>
            <person name="Abouelleil A."/>
            <person name="Alvarado L."/>
            <person name="Chapman S.B."/>
            <person name="Gainer-Dewar J."/>
            <person name="Goldberg J."/>
            <person name="Griggs A."/>
            <person name="Gujja S."/>
            <person name="Hansen M."/>
            <person name="Howarth C."/>
            <person name="Imamovic A."/>
            <person name="Larimer J."/>
            <person name="Murphy C."/>
            <person name="Naylor J."/>
            <person name="Pearson M."/>
            <person name="Poon T.W."/>
            <person name="Priest M."/>
            <person name="Roberts A."/>
            <person name="Saif S."/>
            <person name="Shea T."/>
            <person name="Sykes S."/>
            <person name="Wortman J."/>
            <person name="Nusbaum C."/>
            <person name="Birren B."/>
        </authorList>
    </citation>
    <scope>NUCLEOTIDE SEQUENCE [LARGE SCALE GENOMIC DNA]</scope>
    <source>
        <strain evidence="2 3">TKK-01-0051</strain>
    </source>
</reference>
<dbReference type="PANTHER" id="PTHR43615:SF1">
    <property type="entry name" value="PPDK_N DOMAIN-CONTAINING PROTEIN"/>
    <property type="match status" value="1"/>
</dbReference>
<name>A0A051TXI3_9MYCO</name>
<accession>A0A051TXI3</accession>
<evidence type="ECO:0000313" key="2">
    <source>
        <dbReference type="EMBL" id="KBZ61066.1"/>
    </source>
</evidence>
<organism evidence="2 3">
    <name type="scientific">Mycobacterium [tuberculosis] TKK-01-0051</name>
    <dbReference type="NCBI Taxonomy" id="1324261"/>
    <lineage>
        <taxon>Bacteria</taxon>
        <taxon>Bacillati</taxon>
        <taxon>Actinomycetota</taxon>
        <taxon>Actinomycetes</taxon>
        <taxon>Mycobacteriales</taxon>
        <taxon>Mycobacteriaceae</taxon>
        <taxon>Mycobacterium</taxon>
        <taxon>Mycobacterium avium complex (MAC)</taxon>
    </lineage>
</organism>
<dbReference type="Pfam" id="PF00391">
    <property type="entry name" value="PEP-utilizers"/>
    <property type="match status" value="1"/>
</dbReference>
<dbReference type="Proteomes" id="UP000025947">
    <property type="component" value="Unassembled WGS sequence"/>
</dbReference>
<protein>
    <recommendedName>
        <fullName evidence="1">PEP-utilising enzyme mobile domain-containing protein</fullName>
    </recommendedName>
</protein>
<comment type="caution">
    <text evidence="2">The sequence shown here is derived from an EMBL/GenBank/DDBJ whole genome shotgun (WGS) entry which is preliminary data.</text>
</comment>
<proteinExistence type="predicted"/>
<dbReference type="PANTHER" id="PTHR43615">
    <property type="entry name" value="PHOSPHOENOLPYRUVATE SYNTHASE-RELATED"/>
    <property type="match status" value="1"/>
</dbReference>
<gene>
    <name evidence="2" type="ORF">K875_04017</name>
</gene>
<evidence type="ECO:0000313" key="3">
    <source>
        <dbReference type="Proteomes" id="UP000025947"/>
    </source>
</evidence>
<dbReference type="InterPro" id="IPR008279">
    <property type="entry name" value="PEP-util_enz_mobile_dom"/>
</dbReference>